<name>A0A5C7FSC8_9BACT</name>
<protein>
    <submittedName>
        <fullName evidence="1">Lacal_2735 family protein</fullName>
    </submittedName>
</protein>
<comment type="caution">
    <text evidence="1">The sequence shown here is derived from an EMBL/GenBank/DDBJ whole genome shotgun (WGS) entry which is preliminary data.</text>
</comment>
<evidence type="ECO:0000313" key="1">
    <source>
        <dbReference type="EMBL" id="TXF89074.1"/>
    </source>
</evidence>
<dbReference type="Proteomes" id="UP000321907">
    <property type="component" value="Unassembled WGS sequence"/>
</dbReference>
<proteinExistence type="predicted"/>
<organism evidence="1 2">
    <name type="scientific">Neolewinella aurantiaca</name>
    <dbReference type="NCBI Taxonomy" id="2602767"/>
    <lineage>
        <taxon>Bacteria</taxon>
        <taxon>Pseudomonadati</taxon>
        <taxon>Bacteroidota</taxon>
        <taxon>Saprospiria</taxon>
        <taxon>Saprospirales</taxon>
        <taxon>Lewinellaceae</taxon>
        <taxon>Neolewinella</taxon>
    </lineage>
</organism>
<dbReference type="InterPro" id="IPR045493">
    <property type="entry name" value="DUF6435"/>
</dbReference>
<dbReference type="OrthoDB" id="292170at2"/>
<dbReference type="AlphaFoldDB" id="A0A5C7FSC8"/>
<dbReference type="NCBIfam" id="NF033487">
    <property type="entry name" value="Lacal_2735_fam"/>
    <property type="match status" value="1"/>
</dbReference>
<sequence>MFGLFKKNPIKALEKQHKNLMEEAMALQRSGDLKAYATKIAEAEKVMDKIVAANNK</sequence>
<reference evidence="1 2" key="1">
    <citation type="submission" date="2019-08" db="EMBL/GenBank/DDBJ databases">
        <title>Lewinella sp. strain SSH13 Genome sequencing and assembly.</title>
        <authorList>
            <person name="Kim I."/>
        </authorList>
    </citation>
    <scope>NUCLEOTIDE SEQUENCE [LARGE SCALE GENOMIC DNA]</scope>
    <source>
        <strain evidence="1 2">SSH13</strain>
    </source>
</reference>
<dbReference type="EMBL" id="VOXD01000017">
    <property type="protein sequence ID" value="TXF89074.1"/>
    <property type="molecule type" value="Genomic_DNA"/>
</dbReference>
<accession>A0A5C7FSC8</accession>
<gene>
    <name evidence="1" type="ORF">FUA23_12365</name>
</gene>
<dbReference type="RefSeq" id="WP_147931060.1">
    <property type="nucleotide sequence ID" value="NZ_VOXD01000017.1"/>
</dbReference>
<evidence type="ECO:0000313" key="2">
    <source>
        <dbReference type="Proteomes" id="UP000321907"/>
    </source>
</evidence>
<keyword evidence="2" id="KW-1185">Reference proteome</keyword>
<dbReference type="Pfam" id="PF20027">
    <property type="entry name" value="DUF6435"/>
    <property type="match status" value="1"/>
</dbReference>